<dbReference type="InterPro" id="IPR009288">
    <property type="entry name" value="AIG2-like_dom"/>
</dbReference>
<keyword evidence="1" id="KW-1133">Transmembrane helix</keyword>
<dbReference type="SUPFAM" id="SSF110857">
    <property type="entry name" value="Gamma-glutamyl cyclotransferase-like"/>
    <property type="match status" value="1"/>
</dbReference>
<accession>W0AEZ2</accession>
<dbReference type="KEGG" id="ssan:NX02_15940"/>
<dbReference type="InterPro" id="IPR036568">
    <property type="entry name" value="GGCT-like_sf"/>
</dbReference>
<feature type="transmembrane region" description="Helical" evidence="1">
    <location>
        <begin position="21"/>
        <end position="40"/>
    </location>
</feature>
<protein>
    <recommendedName>
        <fullName evidence="2">Gamma-glutamylcyclotransferase AIG2-like domain-containing protein</fullName>
    </recommendedName>
</protein>
<organism evidence="3 4">
    <name type="scientific">Sphingomonas sanxanigenens DSM 19645 = NX02</name>
    <dbReference type="NCBI Taxonomy" id="1123269"/>
    <lineage>
        <taxon>Bacteria</taxon>
        <taxon>Pseudomonadati</taxon>
        <taxon>Pseudomonadota</taxon>
        <taxon>Alphaproteobacteria</taxon>
        <taxon>Sphingomonadales</taxon>
        <taxon>Sphingomonadaceae</taxon>
        <taxon>Sphingomonas</taxon>
    </lineage>
</organism>
<dbReference type="PATRIC" id="fig|1123269.5.peg.3116"/>
<keyword evidence="1" id="KW-0812">Transmembrane</keyword>
<dbReference type="Proteomes" id="UP000018851">
    <property type="component" value="Chromosome"/>
</dbReference>
<proteinExistence type="predicted"/>
<dbReference type="eggNOG" id="COG2105">
    <property type="taxonomic scope" value="Bacteria"/>
</dbReference>
<dbReference type="InterPro" id="IPR013024">
    <property type="entry name" value="GGCT-like"/>
</dbReference>
<gene>
    <name evidence="3" type="ORF">NX02_15940</name>
</gene>
<dbReference type="HOGENOM" id="CLU_152489_0_0_5"/>
<dbReference type="AlphaFoldDB" id="W0AEZ2"/>
<dbReference type="Gene3D" id="3.10.490.10">
    <property type="entry name" value="Gamma-glutamyl cyclotransferase-like"/>
    <property type="match status" value="1"/>
</dbReference>
<dbReference type="EMBL" id="CP006644">
    <property type="protein sequence ID" value="AHE54868.1"/>
    <property type="molecule type" value="Genomic_DNA"/>
</dbReference>
<evidence type="ECO:0000256" key="1">
    <source>
        <dbReference type="SAM" id="Phobius"/>
    </source>
</evidence>
<sequence>MRDPLVQQRLFGRDLAGKPDALTGYVLASILIGGAIYPILHPGGSGDRVAGTALAVTGNDLAAADAYEGDDYARIAVTLESGRGAFVYVAAGGRE</sequence>
<evidence type="ECO:0000313" key="3">
    <source>
        <dbReference type="EMBL" id="AHE54868.1"/>
    </source>
</evidence>
<keyword evidence="1" id="KW-0472">Membrane</keyword>
<reference evidence="3 4" key="1">
    <citation type="submission" date="2013-07" db="EMBL/GenBank/DDBJ databases">
        <title>Completed genome of Sphingomonas sanxanigenens NX02.</title>
        <authorList>
            <person name="Ma T."/>
            <person name="Huang H."/>
            <person name="Wu M."/>
            <person name="Li X."/>
            <person name="Li G."/>
        </authorList>
    </citation>
    <scope>NUCLEOTIDE SEQUENCE [LARGE SCALE GENOMIC DNA]</scope>
    <source>
        <strain evidence="3 4">NX02</strain>
    </source>
</reference>
<dbReference type="STRING" id="1123269.NX02_15940"/>
<dbReference type="Pfam" id="PF06094">
    <property type="entry name" value="GGACT"/>
    <property type="match status" value="1"/>
</dbReference>
<evidence type="ECO:0000259" key="2">
    <source>
        <dbReference type="Pfam" id="PF06094"/>
    </source>
</evidence>
<dbReference type="CDD" id="cd06661">
    <property type="entry name" value="GGCT_like"/>
    <property type="match status" value="1"/>
</dbReference>
<name>W0AEZ2_9SPHN</name>
<feature type="domain" description="Gamma-glutamylcyclotransferase AIG2-like" evidence="2">
    <location>
        <begin position="4"/>
        <end position="91"/>
    </location>
</feature>
<keyword evidence="4" id="KW-1185">Reference proteome</keyword>
<evidence type="ECO:0000313" key="4">
    <source>
        <dbReference type="Proteomes" id="UP000018851"/>
    </source>
</evidence>